<comment type="subcellular location">
    <subcellularLocation>
        <location evidence="1">Cell membrane</location>
        <topology evidence="1">Multi-pass membrane protein</topology>
    </subcellularLocation>
</comment>
<evidence type="ECO:0000256" key="2">
    <source>
        <dbReference type="ARBA" id="ARBA00022475"/>
    </source>
</evidence>
<dbReference type="InterPro" id="IPR051125">
    <property type="entry name" value="ABC-4/HrtB_transporter"/>
</dbReference>
<evidence type="ECO:0000313" key="10">
    <source>
        <dbReference type="EMBL" id="NJX16433.1"/>
    </source>
</evidence>
<evidence type="ECO:0000256" key="5">
    <source>
        <dbReference type="ARBA" id="ARBA00023136"/>
    </source>
</evidence>
<name>A0ABX1DDL7_9FLAO</name>
<reference evidence="10 11" key="1">
    <citation type="submission" date="2020-03" db="EMBL/GenBank/DDBJ databases">
        <title>Tamlana sp. nov, isolated from XXX.</title>
        <authorList>
            <person name="Cao W.R."/>
        </authorList>
    </citation>
    <scope>NUCLEOTIDE SEQUENCE [LARGE SCALE GENOMIC DNA]</scope>
    <source>
        <strain evidence="10 11">HST1-43</strain>
    </source>
</reference>
<evidence type="ECO:0000256" key="6">
    <source>
        <dbReference type="SAM" id="MobiDB-lite"/>
    </source>
</evidence>
<organism evidence="10 11">
    <name type="scientific">Tamlana crocina</name>
    <dbReference type="NCBI Taxonomy" id="393006"/>
    <lineage>
        <taxon>Bacteria</taxon>
        <taxon>Pseudomonadati</taxon>
        <taxon>Bacteroidota</taxon>
        <taxon>Flavobacteriia</taxon>
        <taxon>Flavobacteriales</taxon>
        <taxon>Flavobacteriaceae</taxon>
        <taxon>Tamlana</taxon>
    </lineage>
</organism>
<keyword evidence="3 7" id="KW-0812">Transmembrane</keyword>
<dbReference type="EMBL" id="JAAVJS010000020">
    <property type="protein sequence ID" value="NJX16433.1"/>
    <property type="molecule type" value="Genomic_DNA"/>
</dbReference>
<feature type="region of interest" description="Disordered" evidence="6">
    <location>
        <begin position="203"/>
        <end position="225"/>
    </location>
</feature>
<dbReference type="RefSeq" id="WP_167919018.1">
    <property type="nucleotide sequence ID" value="NZ_JAAVJS010000020.1"/>
</dbReference>
<keyword evidence="5 7" id="KW-0472">Membrane</keyword>
<evidence type="ECO:0000256" key="4">
    <source>
        <dbReference type="ARBA" id="ARBA00022989"/>
    </source>
</evidence>
<keyword evidence="4 7" id="KW-1133">Transmembrane helix</keyword>
<evidence type="ECO:0000259" key="9">
    <source>
        <dbReference type="Pfam" id="PF12704"/>
    </source>
</evidence>
<protein>
    <submittedName>
        <fullName evidence="10">ABC transporter permease</fullName>
    </submittedName>
</protein>
<feature type="domain" description="ABC3 transporter permease C-terminal" evidence="8">
    <location>
        <begin position="300"/>
        <end position="418"/>
    </location>
</feature>
<feature type="transmembrane region" description="Helical" evidence="7">
    <location>
        <begin position="299"/>
        <end position="317"/>
    </location>
</feature>
<evidence type="ECO:0000256" key="1">
    <source>
        <dbReference type="ARBA" id="ARBA00004651"/>
    </source>
</evidence>
<evidence type="ECO:0000313" key="11">
    <source>
        <dbReference type="Proteomes" id="UP000760545"/>
    </source>
</evidence>
<feature type="transmembrane region" description="Helical" evidence="7">
    <location>
        <begin position="391"/>
        <end position="414"/>
    </location>
</feature>
<proteinExistence type="predicted"/>
<feature type="transmembrane region" description="Helical" evidence="7">
    <location>
        <begin position="349"/>
        <end position="371"/>
    </location>
</feature>
<keyword evidence="2" id="KW-1003">Cell membrane</keyword>
<feature type="domain" description="MacB-like periplasmic core" evidence="9">
    <location>
        <begin position="18"/>
        <end position="198"/>
    </location>
</feature>
<dbReference type="PANTHER" id="PTHR43738:SF2">
    <property type="entry name" value="ABC TRANSPORTER PERMEASE"/>
    <property type="match status" value="1"/>
</dbReference>
<evidence type="ECO:0000259" key="8">
    <source>
        <dbReference type="Pfam" id="PF02687"/>
    </source>
</evidence>
<accession>A0ABX1DDL7</accession>
<gene>
    <name evidence="10" type="ORF">HC176_13135</name>
</gene>
<sequence length="427" mass="48035">MNIWKISIKNIKSKPFYTFLSIITLALSITLLLGIQQLKSSFQHQMHNNLSNIDVVVGAKGSPLQLILSSVLHLDNPTGNIPFKEAKKIAKNPMVKSVVPISYGDNYKGFRIVGTNPAFYAIYKAEIAQGQKPKNAMEVVLGSDVANQLNLNLGDTFSSSHGLIENTVEVHDEKLTVVGILKPTTKVIDRLIVCNLETVWDVHDHGPDEHSDEQNKNDREEEHNHNDEIHDHEHDHHEQHAHEAEKEVTALLISFRSPMALLTFPKKINEQSNLQAALPKFELDRLFQYTSIGFETINWIAYLILFISALTIFINLYKMVKERAFDLALLRTYGASTFQIIKIVAYEGIIIAFSAFVLGAFLTKTALYVILKFANFSYKQNMIQPLGLTEITQTAGLVFAMVAFSIILAVYPILKMNISTILSQESR</sequence>
<dbReference type="InterPro" id="IPR025857">
    <property type="entry name" value="MacB_PCD"/>
</dbReference>
<evidence type="ECO:0000256" key="7">
    <source>
        <dbReference type="SAM" id="Phobius"/>
    </source>
</evidence>
<dbReference type="Pfam" id="PF12704">
    <property type="entry name" value="MacB_PCD"/>
    <property type="match status" value="1"/>
</dbReference>
<dbReference type="Proteomes" id="UP000760545">
    <property type="component" value="Unassembled WGS sequence"/>
</dbReference>
<dbReference type="InterPro" id="IPR003838">
    <property type="entry name" value="ABC3_permease_C"/>
</dbReference>
<dbReference type="Pfam" id="PF02687">
    <property type="entry name" value="FtsX"/>
    <property type="match status" value="1"/>
</dbReference>
<keyword evidence="11" id="KW-1185">Reference proteome</keyword>
<feature type="transmembrane region" description="Helical" evidence="7">
    <location>
        <begin position="16"/>
        <end position="35"/>
    </location>
</feature>
<evidence type="ECO:0000256" key="3">
    <source>
        <dbReference type="ARBA" id="ARBA00022692"/>
    </source>
</evidence>
<comment type="caution">
    <text evidence="10">The sequence shown here is derived from an EMBL/GenBank/DDBJ whole genome shotgun (WGS) entry which is preliminary data.</text>
</comment>
<dbReference type="PANTHER" id="PTHR43738">
    <property type="entry name" value="ABC TRANSPORTER, MEMBRANE PROTEIN"/>
    <property type="match status" value="1"/>
</dbReference>